<dbReference type="Proteomes" id="UP001189619">
    <property type="component" value="Chromosome"/>
</dbReference>
<dbReference type="EMBL" id="OY569118">
    <property type="protein sequence ID" value="CAJ1002853.1"/>
    <property type="molecule type" value="Genomic_DNA"/>
</dbReference>
<proteinExistence type="predicted"/>
<dbReference type="AlphaFoldDB" id="A0AA48MAW4"/>
<reference evidence="1" key="1">
    <citation type="submission" date="2023-07" db="EMBL/GenBank/DDBJ databases">
        <authorList>
            <person name="Ivanov I."/>
            <person name="Teneva D."/>
            <person name="Stoikov I."/>
        </authorList>
    </citation>
    <scope>NUCLEOTIDE SEQUENCE</scope>
    <source>
        <strain evidence="1">4475</strain>
    </source>
</reference>
<dbReference type="RefSeq" id="WP_171564986.1">
    <property type="nucleotide sequence ID" value="NZ_JAUSVZ010000004.1"/>
</dbReference>
<name>A0AA48MAW4_9BACL</name>
<gene>
    <name evidence="1" type="ORF">BSPP4475_11040</name>
</gene>
<dbReference type="KEGG" id="bayd:BSPP4475_11040"/>
<evidence type="ECO:0000313" key="1">
    <source>
        <dbReference type="EMBL" id="CAJ1002853.1"/>
    </source>
</evidence>
<protein>
    <submittedName>
        <fullName evidence="1">Small-conductance mechanosensitive channel</fullName>
    </submittedName>
</protein>
<keyword evidence="2" id="KW-1185">Reference proteome</keyword>
<evidence type="ECO:0000313" key="2">
    <source>
        <dbReference type="Proteomes" id="UP001189619"/>
    </source>
</evidence>
<accession>A0AA48MAW4</accession>
<organism evidence="1 2">
    <name type="scientific">Brevibacillus aydinogluensis</name>
    <dbReference type="NCBI Taxonomy" id="927786"/>
    <lineage>
        <taxon>Bacteria</taxon>
        <taxon>Bacillati</taxon>
        <taxon>Bacillota</taxon>
        <taxon>Bacilli</taxon>
        <taxon>Bacillales</taxon>
        <taxon>Paenibacillaceae</taxon>
        <taxon>Brevibacillus</taxon>
    </lineage>
</organism>
<sequence length="171" mass="19576">MPRRLLAAIAVSTLLALTLSLVPGVTWNQPDIPAFQASRPVDLSEQNVVDLFTFMSTHYNIKRVKWENPSVHVDLAVSSGQRAELPLVYRDFYVLVRDLFRLTANVEQVYIRLLEVEPDTPAPKLLIAVEAQRKDKSAYETPPEQIADLESHIRARFSVRIDPYFYRRVSP</sequence>